<dbReference type="PROSITE" id="PS50006">
    <property type="entry name" value="FHA_DOMAIN"/>
    <property type="match status" value="1"/>
</dbReference>
<evidence type="ECO:0000313" key="4">
    <source>
        <dbReference type="Proteomes" id="UP000606922"/>
    </source>
</evidence>
<reference evidence="3" key="2">
    <citation type="submission" date="2020-09" db="EMBL/GenBank/DDBJ databases">
        <authorList>
            <person name="Sun Q."/>
            <person name="Zhou Y."/>
        </authorList>
    </citation>
    <scope>NUCLEOTIDE SEQUENCE</scope>
    <source>
        <strain evidence="3">CGMCC 1.12813</strain>
    </source>
</reference>
<reference evidence="3" key="1">
    <citation type="journal article" date="2014" name="Int. J. Syst. Evol. Microbiol.">
        <title>Complete genome sequence of Corynebacterium casei LMG S-19264T (=DSM 44701T), isolated from a smear-ripened cheese.</title>
        <authorList>
            <consortium name="US DOE Joint Genome Institute (JGI-PGF)"/>
            <person name="Walter F."/>
            <person name="Albersmeier A."/>
            <person name="Kalinowski J."/>
            <person name="Ruckert C."/>
        </authorList>
    </citation>
    <scope>NUCLEOTIDE SEQUENCE</scope>
    <source>
        <strain evidence="3">CGMCC 1.12813</strain>
    </source>
</reference>
<evidence type="ECO:0000256" key="1">
    <source>
        <dbReference type="ARBA" id="ARBA00022553"/>
    </source>
</evidence>
<dbReference type="Gene3D" id="2.60.200.20">
    <property type="match status" value="1"/>
</dbReference>
<gene>
    <name evidence="3" type="ORF">GCM10010979_27310</name>
</gene>
<keyword evidence="4" id="KW-1185">Reference proteome</keyword>
<evidence type="ECO:0000313" key="3">
    <source>
        <dbReference type="EMBL" id="GGB11519.1"/>
    </source>
</evidence>
<feature type="domain" description="FHA" evidence="2">
    <location>
        <begin position="232"/>
        <end position="287"/>
    </location>
</feature>
<dbReference type="Pfam" id="PF00498">
    <property type="entry name" value="FHA"/>
    <property type="match status" value="1"/>
</dbReference>
<dbReference type="InterPro" id="IPR008984">
    <property type="entry name" value="SMAD_FHA_dom_sf"/>
</dbReference>
<comment type="caution">
    <text evidence="3">The sequence shown here is derived from an EMBL/GenBank/DDBJ whole genome shotgun (WGS) entry which is preliminary data.</text>
</comment>
<proteinExistence type="predicted"/>
<dbReference type="Proteomes" id="UP000606922">
    <property type="component" value="Unassembled WGS sequence"/>
</dbReference>
<dbReference type="RefSeq" id="WP_188511342.1">
    <property type="nucleotide sequence ID" value="NZ_BMGB01000002.1"/>
</dbReference>
<dbReference type="EMBL" id="BMGB01000002">
    <property type="protein sequence ID" value="GGB11519.1"/>
    <property type="molecule type" value="Genomic_DNA"/>
</dbReference>
<dbReference type="SUPFAM" id="SSF49879">
    <property type="entry name" value="SMAD/FHA domain"/>
    <property type="match status" value="1"/>
</dbReference>
<name>A0A916SR30_9MICO</name>
<organism evidence="3 4">
    <name type="scientific">Conyzicola nivalis</name>
    <dbReference type="NCBI Taxonomy" id="1477021"/>
    <lineage>
        <taxon>Bacteria</taxon>
        <taxon>Bacillati</taxon>
        <taxon>Actinomycetota</taxon>
        <taxon>Actinomycetes</taxon>
        <taxon>Micrococcales</taxon>
        <taxon>Microbacteriaceae</taxon>
        <taxon>Conyzicola</taxon>
    </lineage>
</organism>
<protein>
    <recommendedName>
        <fullName evidence="2">FHA domain-containing protein</fullName>
    </recommendedName>
</protein>
<dbReference type="InterPro" id="IPR000253">
    <property type="entry name" value="FHA_dom"/>
</dbReference>
<accession>A0A916SR30</accession>
<keyword evidence="1" id="KW-0597">Phosphoprotein</keyword>
<sequence>MFAYLPAVDGADSGFAVVTDRFVCLLGSGTPVAATRELYRALEANPAHIDDVLDSLVARHGLEHFGIVEMIDAEQRTIDIAVRGSVTVNLDGSTTTRLSGPTGATWITGEARGVTALTLALESGIVGETSLPIGRGVVRAHSIVIEQTETVAVEPDAADEATLFTVPVDLARVRAAEATEAQPEAHRTPAPRQTRIDLPAASVASLLSAPVPAPALAVLLPDGNVIDAATPIVVGRRPWSVGSDTQSAVHVAVPSPLRQVSATHVEVAEGDGGLTARDLGSTNGTIVVSAGRAPRLLDARRSTPLVEGDVLDVGEGFWLEIVAALPRR</sequence>
<dbReference type="AlphaFoldDB" id="A0A916SR30"/>
<evidence type="ECO:0000259" key="2">
    <source>
        <dbReference type="PROSITE" id="PS50006"/>
    </source>
</evidence>